<feature type="region of interest" description="Disordered" evidence="1">
    <location>
        <begin position="147"/>
        <end position="179"/>
    </location>
</feature>
<dbReference type="SUPFAM" id="SSF53448">
    <property type="entry name" value="Nucleotide-diphospho-sugar transferases"/>
    <property type="match status" value="1"/>
</dbReference>
<reference evidence="2 3" key="1">
    <citation type="submission" date="2024-10" db="EMBL/GenBank/DDBJ databases">
        <title>Updated reference genomes for cyclostephanoid diatoms.</title>
        <authorList>
            <person name="Roberts W.R."/>
            <person name="Alverson A.J."/>
        </authorList>
    </citation>
    <scope>NUCLEOTIDE SEQUENCE [LARGE SCALE GENOMIC DNA]</scope>
    <source>
        <strain evidence="2 3">AJA228-03</strain>
    </source>
</reference>
<keyword evidence="3" id="KW-1185">Reference proteome</keyword>
<dbReference type="PANTHER" id="PTHR31834">
    <property type="entry name" value="INITIATION-SPECIFIC ALPHA-1,6-MANNOSYLTRANSFERASE"/>
    <property type="match status" value="1"/>
</dbReference>
<feature type="compositionally biased region" description="Basic and acidic residues" evidence="1">
    <location>
        <begin position="118"/>
        <end position="127"/>
    </location>
</feature>
<dbReference type="AlphaFoldDB" id="A0ABD3RAQ8"/>
<proteinExistence type="predicted"/>
<accession>A0ABD3RAQ8</accession>
<dbReference type="FunFam" id="3.90.550.20:FF:000008">
    <property type="entry name" value="Mannosyltransferase OCH1 and related enzymes"/>
    <property type="match status" value="1"/>
</dbReference>
<dbReference type="InterPro" id="IPR039367">
    <property type="entry name" value="Och1-like"/>
</dbReference>
<organism evidence="2 3">
    <name type="scientific">Cyclostephanos tholiformis</name>
    <dbReference type="NCBI Taxonomy" id="382380"/>
    <lineage>
        <taxon>Eukaryota</taxon>
        <taxon>Sar</taxon>
        <taxon>Stramenopiles</taxon>
        <taxon>Ochrophyta</taxon>
        <taxon>Bacillariophyta</taxon>
        <taxon>Coscinodiscophyceae</taxon>
        <taxon>Thalassiosirophycidae</taxon>
        <taxon>Stephanodiscales</taxon>
        <taxon>Stephanodiscaceae</taxon>
        <taxon>Cyclostephanos</taxon>
    </lineage>
</organism>
<dbReference type="Pfam" id="PF04488">
    <property type="entry name" value="Gly_transf_sug"/>
    <property type="match status" value="1"/>
</dbReference>
<dbReference type="EMBL" id="JALLPB020000352">
    <property type="protein sequence ID" value="KAL3810102.1"/>
    <property type="molecule type" value="Genomic_DNA"/>
</dbReference>
<evidence type="ECO:0000256" key="1">
    <source>
        <dbReference type="SAM" id="MobiDB-lite"/>
    </source>
</evidence>
<feature type="region of interest" description="Disordered" evidence="1">
    <location>
        <begin position="107"/>
        <end position="127"/>
    </location>
</feature>
<protein>
    <submittedName>
        <fullName evidence="2">Uncharacterized protein</fullName>
    </submittedName>
</protein>
<feature type="compositionally biased region" description="Gly residues" evidence="1">
    <location>
        <begin position="158"/>
        <end position="174"/>
    </location>
</feature>
<dbReference type="Proteomes" id="UP001530377">
    <property type="component" value="Unassembled WGS sequence"/>
</dbReference>
<dbReference type="InterPro" id="IPR029044">
    <property type="entry name" value="Nucleotide-diphossugar_trans"/>
</dbReference>
<gene>
    <name evidence="2" type="ORF">ACHAXA_010926</name>
</gene>
<name>A0ABD3RAQ8_9STRA</name>
<dbReference type="Gene3D" id="3.90.550.20">
    <property type="match status" value="1"/>
</dbReference>
<evidence type="ECO:0000313" key="3">
    <source>
        <dbReference type="Proteomes" id="UP001530377"/>
    </source>
</evidence>
<dbReference type="InterPro" id="IPR007577">
    <property type="entry name" value="GlycoTrfase_DXD_sugar-bd_CS"/>
</dbReference>
<comment type="caution">
    <text evidence="2">The sequence shown here is derived from an EMBL/GenBank/DDBJ whole genome shotgun (WGS) entry which is preliminary data.</text>
</comment>
<evidence type="ECO:0000313" key="2">
    <source>
        <dbReference type="EMBL" id="KAL3810102.1"/>
    </source>
</evidence>
<feature type="region of interest" description="Disordered" evidence="1">
    <location>
        <begin position="387"/>
        <end position="415"/>
    </location>
</feature>
<dbReference type="PANTHER" id="PTHR31834:SF1">
    <property type="entry name" value="INITIATION-SPECIFIC ALPHA-1,6-MANNOSYLTRANSFERASE"/>
    <property type="match status" value="1"/>
</dbReference>
<sequence>MAALAAVAFASVLSSHRRFIPPAPRSLFASAATANGNSVAEAAAAASEDDGPMIVAAADDNNDNTIDEGRIEFRVFQTLPREPSSMTTDEVEDMRRTLRATRAMIFASPSSSSSSSRGGDERAHHGLDDLELHLDVYTPTERREYLARRGNRCHPRGDGGGGGRGGGDRGGGGGSDDDRRGGFVAAAIANAYGDVEDDEDANGGLQWYDVLSRYDSLMSAAAAASSYPARGNARRDKAATIPPPGASSELERAAIELFKYCVLYNSDGHAYWGWNEQLLLPFRDVVSADINYAVVAGHGTIGVAEYDDNNVGRVEVGNNGEAIGGDGNDDAAGRYLHESFLSISPYAPATSVLSSMIRLLLETPDDVLAASPLLLPRELHRLVVANKQGESDDGGNDKINAGGTAADSGDGEKGNGSTWTLLRNSCVPLADDGGAPDSFARRMSSRCPLSAGGYCCLAFVTDNKSTDAGKDNAGKWRAMPVMALRHPVGGWSSGGSGKGGERAEGLVYDGRMMPYALAQGEVAAKNAVQSSASSVPPLRLGGVTVADLPYVSTVRLVVSSIMGARPGNATKFPTHPADAPNFFDILFENDCLPYRKECHRCLRDVEKEKPGPGEPALTQRNACSACKLECPCYCDILCKVRPPPKPVTRTYSVRPPGYRKEPERLVPKIIHQTWFEPVTKDKYPNMSRLIESWKKSGWEYYFYDDETAIEFLGTHFPPEIKEAYESITPGAFKADLFRYCVLLIRGGVYADMDVLLQTNLDEAVANDVGFMTPVDEPGVETGHRSCLWNGLIASAPGHPFLARTIEIVVNNIRNRFTAVDYDDMLCPNPILSVSHTVDTLFTCGPCIFGAAINNILERHMQTEFEVGDVDIWRSQQNQTTAVRPDDPRLLIPGRTVILQQNKNDMGAHRFTWKDRHLIIAATDMPDYDDRPPTKEHYSKTHEKAGVYGMRKLYTDTKRANEEIRIVVEKL</sequence>